<evidence type="ECO:0000256" key="5">
    <source>
        <dbReference type="ARBA" id="ARBA00022840"/>
    </source>
</evidence>
<dbReference type="AlphaFoldDB" id="A0A3G5CUD5"/>
<feature type="binding site" evidence="10">
    <location>
        <position position="45"/>
    </location>
    <ligand>
        <name>[4Fe-4S] cluster</name>
        <dbReference type="ChEBI" id="CHEBI:49883"/>
        <note>ligand shared with heterodimeric partner</note>
    </ligand>
</feature>
<evidence type="ECO:0000256" key="3">
    <source>
        <dbReference type="ARBA" id="ARBA00022723"/>
    </source>
</evidence>
<dbReference type="GO" id="GO:0016730">
    <property type="term" value="F:oxidoreductase activity, acting on iron-sulfur proteins as donors"/>
    <property type="evidence" value="ECO:0007669"/>
    <property type="project" value="InterPro"/>
</dbReference>
<dbReference type="InterPro" id="IPR050293">
    <property type="entry name" value="LIPOR_BchN/ChlN"/>
</dbReference>
<dbReference type="SUPFAM" id="SSF53807">
    <property type="entry name" value="Helical backbone' metal receptor"/>
    <property type="match status" value="1"/>
</dbReference>
<dbReference type="PANTHER" id="PTHR39429:SF3">
    <property type="entry name" value="LIGHT-INDEPENDENT PROTOCHLOROPHYLLIDE REDUCTASE SUBUNIT N"/>
    <property type="match status" value="1"/>
</dbReference>
<sequence>MKTLDSLAFECETGNYHTFCPISCVAWLYQKIEDSFFLVIGTKTCGYFLQNALGVTIFAEPRYAMAELEEGDISAQLNDQKELERICLRIKSDRNPSVIVWIGTCTTEIVKMDLEGIAPKVEKQIGIPIVVARANGLDYAFTQGEDTVLAAMVHRCPEYKTCNNNGKEQNKVQQFKVQTISAKESTFQPNRLTRIDLVLFGSLPSSVASQLTLELKRQSISVSGWLPSQKYSELPGLGDNVYVCGVNPFLSRTATTLMRRKRCQLIGAPFPIGPDGTRAWIEKICSVFQVTTNGLEERENKLWKNVQDYLQIINGKSVFFMGDNLLEISLARFSIRCGMIVYEIGIPYMDRRYQAAELLLLQDTCKKMQTPLPRIVEKPDNYSQVQRIHELKPHLAITGMAHANPLEARNIDTKWSVEFTFAQIHGSSNARAILELVTRPLRRCKDSFDSISQSLSKQGMIS</sequence>
<geneLocation type="chloroplast" evidence="12"/>
<evidence type="ECO:0000259" key="11">
    <source>
        <dbReference type="Pfam" id="PF00148"/>
    </source>
</evidence>
<dbReference type="NCBIfam" id="TIGR01279">
    <property type="entry name" value="DPOR_bchN"/>
    <property type="match status" value="1"/>
</dbReference>
<dbReference type="UniPathway" id="UPA00670"/>
<keyword evidence="4 10" id="KW-0547">Nucleotide-binding</keyword>
<evidence type="ECO:0000313" key="12">
    <source>
        <dbReference type="EMBL" id="AYW16306.1"/>
    </source>
</evidence>
<evidence type="ECO:0000256" key="6">
    <source>
        <dbReference type="ARBA" id="ARBA00023002"/>
    </source>
</evidence>
<feature type="binding site" evidence="10">
    <location>
        <position position="105"/>
    </location>
    <ligand>
        <name>[4Fe-4S] cluster</name>
        <dbReference type="ChEBI" id="CHEBI:49883"/>
        <note>ligand shared with heterodimeric partner</note>
    </ligand>
</feature>
<comment type="pathway">
    <text evidence="10">Porphyrin-containing compound metabolism; chlorophyll biosynthesis (light-independent).</text>
</comment>
<dbReference type="Gene3D" id="3.40.50.1980">
    <property type="entry name" value="Nitrogenase molybdenum iron protein domain"/>
    <property type="match status" value="3"/>
</dbReference>
<dbReference type="PIRSF" id="PIRSF000162">
    <property type="entry name" value="P_chlorophyll_rd"/>
    <property type="match status" value="1"/>
</dbReference>
<dbReference type="GeneID" id="38664829"/>
<evidence type="ECO:0000256" key="10">
    <source>
        <dbReference type="HAMAP-Rule" id="MF_00352"/>
    </source>
</evidence>
<evidence type="ECO:0000256" key="9">
    <source>
        <dbReference type="ARBA" id="ARBA00023171"/>
    </source>
</evidence>
<feature type="domain" description="Nitrogenase/oxidoreductase component 1" evidence="11">
    <location>
        <begin position="20"/>
        <end position="409"/>
    </location>
</feature>
<gene>
    <name evidence="10 12" type="primary">chlN</name>
</gene>
<dbReference type="GO" id="GO:0036068">
    <property type="term" value="P:light-independent chlorophyll biosynthetic process"/>
    <property type="evidence" value="ECO:0007669"/>
    <property type="project" value="UniProtKB-UniRule"/>
</dbReference>
<dbReference type="GO" id="GO:0005524">
    <property type="term" value="F:ATP binding"/>
    <property type="evidence" value="ECO:0007669"/>
    <property type="project" value="UniProtKB-UniRule"/>
</dbReference>
<dbReference type="RefSeq" id="YP_009547703.1">
    <property type="nucleotide sequence ID" value="NC_040176.1"/>
</dbReference>
<feature type="binding site" evidence="10">
    <location>
        <position position="20"/>
    </location>
    <ligand>
        <name>[4Fe-4S] cluster</name>
        <dbReference type="ChEBI" id="CHEBI:49883"/>
        <note>ligand shared with heterodimeric partner</note>
    </ligand>
</feature>
<proteinExistence type="inferred from homology"/>
<name>A0A3G5CUD5_9MONI</name>
<protein>
    <recommendedName>
        <fullName evidence="10">Light-independent protochlorophyllide reductase subunit N</fullName>
        <shortName evidence="10">DPOR subunit N</shortName>
        <shortName evidence="10">LI-POR subunit N</shortName>
        <ecNumber evidence="10">1.3.7.7</ecNumber>
    </recommendedName>
</protein>
<keyword evidence="3 10" id="KW-0479">Metal-binding</keyword>
<dbReference type="GO" id="GO:0051539">
    <property type="term" value="F:4 iron, 4 sulfur cluster binding"/>
    <property type="evidence" value="ECO:0007669"/>
    <property type="project" value="UniProtKB-UniRule"/>
</dbReference>
<dbReference type="GO" id="GO:0009507">
    <property type="term" value="C:chloroplast"/>
    <property type="evidence" value="ECO:0007669"/>
    <property type="project" value="UniProtKB-SubCell"/>
</dbReference>
<accession>A0A3G5CUD5</accession>
<dbReference type="CDD" id="cd01979">
    <property type="entry name" value="Pchlide_reductase_N"/>
    <property type="match status" value="1"/>
</dbReference>
<dbReference type="GO" id="GO:0016636">
    <property type="term" value="F:oxidoreductase activity, acting on the CH-CH group of donors, iron-sulfur protein as acceptor"/>
    <property type="evidence" value="ECO:0007669"/>
    <property type="project" value="UniProtKB-UniRule"/>
</dbReference>
<evidence type="ECO:0000256" key="8">
    <source>
        <dbReference type="ARBA" id="ARBA00023014"/>
    </source>
</evidence>
<organism evidence="12">
    <name type="scientific">Antrophyum semicostatum</name>
    <dbReference type="NCBI Taxonomy" id="1604141"/>
    <lineage>
        <taxon>Eukaryota</taxon>
        <taxon>Viridiplantae</taxon>
        <taxon>Streptophyta</taxon>
        <taxon>Embryophyta</taxon>
        <taxon>Tracheophyta</taxon>
        <taxon>Polypodiopsida</taxon>
        <taxon>Polypodiidae</taxon>
        <taxon>Polypodiales</taxon>
        <taxon>Pteridineae</taxon>
        <taxon>Pteridaceae</taxon>
        <taxon>Vittarioideae</taxon>
        <taxon>Antrophyum</taxon>
    </lineage>
</organism>
<dbReference type="HAMAP" id="MF_00352">
    <property type="entry name" value="ChlN_BchN"/>
    <property type="match status" value="1"/>
</dbReference>
<keyword evidence="12" id="KW-0934">Plastid</keyword>
<dbReference type="EMBL" id="MH173087">
    <property type="protein sequence ID" value="AYW16306.1"/>
    <property type="molecule type" value="Genomic_DNA"/>
</dbReference>
<comment type="catalytic activity">
    <reaction evidence="10">
        <text>chlorophyllide a + oxidized 2[4Fe-4S]-[ferredoxin] + 2 ADP + 2 phosphate = protochlorophyllide a + reduced 2[4Fe-4S]-[ferredoxin] + 2 ATP + 2 H2O</text>
        <dbReference type="Rhea" id="RHEA:28202"/>
        <dbReference type="Rhea" id="RHEA-COMP:10002"/>
        <dbReference type="Rhea" id="RHEA-COMP:10004"/>
        <dbReference type="ChEBI" id="CHEBI:15377"/>
        <dbReference type="ChEBI" id="CHEBI:30616"/>
        <dbReference type="ChEBI" id="CHEBI:33722"/>
        <dbReference type="ChEBI" id="CHEBI:33723"/>
        <dbReference type="ChEBI" id="CHEBI:43474"/>
        <dbReference type="ChEBI" id="CHEBI:83348"/>
        <dbReference type="ChEBI" id="CHEBI:83350"/>
        <dbReference type="ChEBI" id="CHEBI:456216"/>
        <dbReference type="EC" id="1.3.7.7"/>
    </reaction>
</comment>
<keyword evidence="5 10" id="KW-0067">ATP-binding</keyword>
<keyword evidence="1 10" id="KW-0004">4Fe-4S</keyword>
<comment type="function">
    <text evidence="10">Component of the dark-operative protochlorophyllide reductase (DPOR) that uses Mg-ATP and reduced ferredoxin to reduce ring D of protochlorophyllide (Pchlide) to form chlorophyllide a (Chlide). This reaction is light-independent. The NB-protein (ChlN-ChlB) is the catalytic component of the complex.</text>
</comment>
<dbReference type="GO" id="GO:0019685">
    <property type="term" value="P:photosynthesis, dark reaction"/>
    <property type="evidence" value="ECO:0007669"/>
    <property type="project" value="InterPro"/>
</dbReference>
<dbReference type="GO" id="GO:0046872">
    <property type="term" value="F:metal ion binding"/>
    <property type="evidence" value="ECO:0007669"/>
    <property type="project" value="UniProtKB-KW"/>
</dbReference>
<keyword evidence="12" id="KW-0150">Chloroplast</keyword>
<comment type="subcellular location">
    <subcellularLocation>
        <location evidence="10">Plastid</location>
        <location evidence="10">Chloroplast</location>
    </subcellularLocation>
</comment>
<evidence type="ECO:0000256" key="1">
    <source>
        <dbReference type="ARBA" id="ARBA00022485"/>
    </source>
</evidence>
<dbReference type="InterPro" id="IPR000510">
    <property type="entry name" value="Nase/OxRdtase_comp1"/>
</dbReference>
<evidence type="ECO:0000256" key="7">
    <source>
        <dbReference type="ARBA" id="ARBA00023004"/>
    </source>
</evidence>
<keyword evidence="6 10" id="KW-0560">Oxidoreductase</keyword>
<dbReference type="PANTHER" id="PTHR39429">
    <property type="entry name" value="LIGHT-INDEPENDENT PROTOCHLOROPHYLLIDE REDUCTASE SUBUNIT N"/>
    <property type="match status" value="1"/>
</dbReference>
<evidence type="ECO:0000256" key="2">
    <source>
        <dbReference type="ARBA" id="ARBA00022531"/>
    </source>
</evidence>
<comment type="subunit">
    <text evidence="10">Protochlorophyllide reductase is composed of three subunits; ChlL, ChlN and ChlB. Forms a heterotetramer of two ChlB and two ChlN subunits.</text>
</comment>
<keyword evidence="8 10" id="KW-0411">Iron-sulfur</keyword>
<keyword evidence="9 10" id="KW-0149">Chlorophyll biosynthesis</keyword>
<evidence type="ECO:0000256" key="4">
    <source>
        <dbReference type="ARBA" id="ARBA00022741"/>
    </source>
</evidence>
<dbReference type="InterPro" id="IPR005970">
    <property type="entry name" value="Protochl_reductN"/>
</dbReference>
<keyword evidence="7 10" id="KW-0408">Iron</keyword>
<dbReference type="EC" id="1.3.7.7" evidence="10"/>
<reference evidence="12" key="1">
    <citation type="journal article" date="2018" name="Genome Biol. Evol.">
        <title>Mobile Elements Shape Plastome Evolution in Ferns.</title>
        <authorList>
            <person name="Robison T.A."/>
            <person name="Grusz A.L."/>
            <person name="Wolf P.G."/>
            <person name="Mower J.P."/>
            <person name="Fauskee B.D."/>
            <person name="Sosa K."/>
            <person name="Schuettpelz E.L."/>
        </authorList>
    </citation>
    <scope>NUCLEOTIDE SEQUENCE</scope>
</reference>
<comment type="cofactor">
    <cofactor evidence="10">
        <name>[4Fe-4S] cluster</name>
        <dbReference type="ChEBI" id="CHEBI:49883"/>
    </cofactor>
    <text evidence="10">Binds 1 [4Fe-4S] cluster per heterodimer. The cluster is bound at the heterodimer interface by residues from both subunits.</text>
</comment>
<dbReference type="Pfam" id="PF00148">
    <property type="entry name" value="Oxidored_nitro"/>
    <property type="match status" value="1"/>
</dbReference>
<dbReference type="NCBIfam" id="NF002768">
    <property type="entry name" value="PRK02842.1"/>
    <property type="match status" value="1"/>
</dbReference>
<keyword evidence="2 10" id="KW-0602">Photosynthesis</keyword>
<comment type="similarity">
    <text evidence="10">Belongs to the BchN/ChlN family.</text>
</comment>